<keyword evidence="3" id="KW-1185">Reference proteome</keyword>
<gene>
    <name evidence="2" type="ORF">F6V30_09735</name>
</gene>
<sequence length="381" mass="44031">MNGKGDLLYFSNVEWNLFQRPQSLSVEFANRGYRVFYVEPMLSLGNIAHHLLTGKSLRLPEIPHDNVILLRPLLALSTFRFGTTQRLDRILFALWFSNIKRRYAIRNDAIVMLNLPYWWKNIIDRSLFPENSIIYDCIDDTRVHSRNRKMLDRMERSERVLASEADVCFATAGELFKKMKTANPRTYLLPNAVSWEHFLSKSATVPADLAALPRPLVGFVGSLYDHIDFGVFERIAEILKEGTVVLVGFTNREEELGRLLARYKNMYYAGAKSFDEVPAYMKAFDVCLSPFNIDTVGNSVNPLKLYEYSIFGMPIIGARTKEMENYADLVYLYSTPEEIEPALSQALDEHRDDARKRQRIQFAQHNSWQARVDQIEQILGH</sequence>
<organism evidence="2 3">
    <name type="scientific">Oryzomonas sagensis</name>
    <dbReference type="NCBI Taxonomy" id="2603857"/>
    <lineage>
        <taxon>Bacteria</taxon>
        <taxon>Pseudomonadati</taxon>
        <taxon>Thermodesulfobacteriota</taxon>
        <taxon>Desulfuromonadia</taxon>
        <taxon>Geobacterales</taxon>
        <taxon>Geobacteraceae</taxon>
        <taxon>Oryzomonas</taxon>
    </lineage>
</organism>
<evidence type="ECO:0000313" key="2">
    <source>
        <dbReference type="EMBL" id="KAB0670420.1"/>
    </source>
</evidence>
<protein>
    <submittedName>
        <fullName evidence="2">Glycosyltransferase family 1 protein</fullName>
    </submittedName>
</protein>
<dbReference type="InterPro" id="IPR055259">
    <property type="entry name" value="YkvP/CgeB_Glyco_trans-like"/>
</dbReference>
<dbReference type="Pfam" id="PF13524">
    <property type="entry name" value="Glyco_trans_1_2"/>
    <property type="match status" value="1"/>
</dbReference>
<proteinExistence type="predicted"/>
<dbReference type="Gene3D" id="3.40.50.11010">
    <property type="match status" value="1"/>
</dbReference>
<dbReference type="RefSeq" id="WP_151156781.1">
    <property type="nucleotide sequence ID" value="NZ_VZRA01000002.1"/>
</dbReference>
<dbReference type="EMBL" id="VZRA01000002">
    <property type="protein sequence ID" value="KAB0670420.1"/>
    <property type="molecule type" value="Genomic_DNA"/>
</dbReference>
<evidence type="ECO:0000313" key="3">
    <source>
        <dbReference type="Proteomes" id="UP000798046"/>
    </source>
</evidence>
<dbReference type="Proteomes" id="UP000798046">
    <property type="component" value="Unassembled WGS sequence"/>
</dbReference>
<reference evidence="2 3" key="1">
    <citation type="journal article" date="2020" name="Microorganisms">
        <title>Description of Three Novel Members in the Family Geobacteraceae, Oryzomonas japonicum gen. nov., sp. nov., Oryzomonas sagensis sp. nov., and Oryzomonas ruber sp. nov.</title>
        <authorList>
            <person name="Xu Z."/>
            <person name="Masuda Y."/>
            <person name="Hayakawa C."/>
            <person name="Ushijima N."/>
            <person name="Kawano K."/>
            <person name="Shiratori Y."/>
            <person name="Senoo K."/>
            <person name="Itoh H."/>
        </authorList>
    </citation>
    <scope>NUCLEOTIDE SEQUENCE [LARGE SCALE GENOMIC DNA]</scope>
    <source>
        <strain evidence="2 3">Red100</strain>
    </source>
</reference>
<name>A0ABQ6TPT2_9BACT</name>
<dbReference type="SUPFAM" id="SSF53756">
    <property type="entry name" value="UDP-Glycosyltransferase/glycogen phosphorylase"/>
    <property type="match status" value="1"/>
</dbReference>
<accession>A0ABQ6TPT2</accession>
<evidence type="ECO:0000259" key="1">
    <source>
        <dbReference type="Pfam" id="PF13524"/>
    </source>
</evidence>
<comment type="caution">
    <text evidence="2">The sequence shown here is derived from an EMBL/GenBank/DDBJ whole genome shotgun (WGS) entry which is preliminary data.</text>
</comment>
<dbReference type="Gene3D" id="3.40.50.2000">
    <property type="entry name" value="Glycogen Phosphorylase B"/>
    <property type="match status" value="1"/>
</dbReference>
<feature type="domain" description="Spore protein YkvP/CgeB glycosyl transferase-like" evidence="1">
    <location>
        <begin position="262"/>
        <end position="376"/>
    </location>
</feature>